<evidence type="ECO:0000256" key="2">
    <source>
        <dbReference type="ARBA" id="ARBA00004651"/>
    </source>
</evidence>
<keyword evidence="3" id="KW-1003">Cell membrane</keyword>
<keyword evidence="6 10" id="KW-0472">Membrane</keyword>
<sequence>MDSGNGHQEPYRTNSFSRESSLGSSLSLPRSVPALFITNGVDSESVSEAGDIGDRSLRRRHSSGRSSNRLFSSEDLLEQGVTDDDTSRQEQGVLHNTSSVIKPLPEHMTTTSPLPTKSLLSPETNKTVKKDEAVLPKSLEYISCLIHLAVFGILGAITRYLMQKLFGPSVARVTSDGSILYLDLPSNMVGSFLMGWFGVVFKADITRVSEFLAIGLSTGYLGSLTTFSGWNQKMLDLSADGKWLYAVLGFLLGLKKKQRLFLASYSIILGIETAKGFRWLLQRRASSSKEERNSCLEVDTFRSHIVSMTLMVVLLVALLTVSATQLVKEFDKGTSEAQLWLGCLVAAPGVWLRWFLARLNGRGLGKDGQYLRWVPLGTVIANVVAASAMAALATLKKSVDTTTCNTVASSIQFGLLGCLSTVSTLMAEFNAMRESDYPWRAYAYVSFTIAVSFAIGIVIYSVPIWVVGFS</sequence>
<dbReference type="InterPro" id="IPR003691">
    <property type="entry name" value="FluC"/>
</dbReference>
<feature type="region of interest" description="Disordered" evidence="9">
    <location>
        <begin position="43"/>
        <end position="123"/>
    </location>
</feature>
<feature type="compositionally biased region" description="Low complexity" evidence="9">
    <location>
        <begin position="15"/>
        <end position="29"/>
    </location>
</feature>
<keyword evidence="11" id="KW-1185">Reference proteome</keyword>
<evidence type="ECO:0000256" key="1">
    <source>
        <dbReference type="ARBA" id="ARBA00002598"/>
    </source>
</evidence>
<comment type="function">
    <text evidence="1">Fluoride channel required for the rapid expulsion of cytoplasmic fluoride.</text>
</comment>
<evidence type="ECO:0000256" key="5">
    <source>
        <dbReference type="ARBA" id="ARBA00022989"/>
    </source>
</evidence>
<feature type="compositionally biased region" description="Acidic residues" evidence="9">
    <location>
        <begin position="75"/>
        <end position="84"/>
    </location>
</feature>
<reference evidence="11" key="1">
    <citation type="journal article" date="2019" name="Database">
        <title>The radish genome database (RadishGD): an integrated information resource for radish genomics.</title>
        <authorList>
            <person name="Yu H.J."/>
            <person name="Baek S."/>
            <person name="Lee Y.J."/>
            <person name="Cho A."/>
            <person name="Mun J.H."/>
        </authorList>
    </citation>
    <scope>NUCLEOTIDE SEQUENCE [LARGE SCALE GENOMIC DNA]</scope>
    <source>
        <strain evidence="11">cv. WK10039</strain>
    </source>
</reference>
<dbReference type="PANTHER" id="PTHR28259">
    <property type="entry name" value="FLUORIDE EXPORT PROTEIN 1-RELATED"/>
    <property type="match status" value="1"/>
</dbReference>
<feature type="transmembrane region" description="Helical" evidence="10">
    <location>
        <begin position="139"/>
        <end position="158"/>
    </location>
</feature>
<reference evidence="12" key="2">
    <citation type="submission" date="2025-08" db="UniProtKB">
        <authorList>
            <consortium name="RefSeq"/>
        </authorList>
    </citation>
    <scope>IDENTIFICATION</scope>
    <source>
        <tissue evidence="12">Leaf</tissue>
    </source>
</reference>
<accession>A0A9W3DPN8</accession>
<dbReference type="RefSeq" id="XP_056865754.1">
    <property type="nucleotide sequence ID" value="XM_057009774.1"/>
</dbReference>
<dbReference type="KEGG" id="rsz:108836355"/>
<evidence type="ECO:0000256" key="7">
    <source>
        <dbReference type="ARBA" id="ARBA00035120"/>
    </source>
</evidence>
<evidence type="ECO:0000256" key="10">
    <source>
        <dbReference type="SAM" id="Phobius"/>
    </source>
</evidence>
<keyword evidence="4 10" id="KW-0812">Transmembrane</keyword>
<dbReference type="OrthoDB" id="409792at2759"/>
<evidence type="ECO:0000313" key="11">
    <source>
        <dbReference type="Proteomes" id="UP000504610"/>
    </source>
</evidence>
<comment type="subcellular location">
    <subcellularLocation>
        <location evidence="2">Cell membrane</location>
        <topology evidence="2">Multi-pass membrane protein</topology>
    </subcellularLocation>
</comment>
<keyword evidence="5 10" id="KW-1133">Transmembrane helix</keyword>
<evidence type="ECO:0000313" key="12">
    <source>
        <dbReference type="RefSeq" id="XP_056865754.1"/>
    </source>
</evidence>
<evidence type="ECO:0000256" key="4">
    <source>
        <dbReference type="ARBA" id="ARBA00022692"/>
    </source>
</evidence>
<dbReference type="Proteomes" id="UP000504610">
    <property type="component" value="Chromosome 4"/>
</dbReference>
<feature type="compositionally biased region" description="Low complexity" evidence="9">
    <location>
        <begin position="64"/>
        <end position="73"/>
    </location>
</feature>
<gene>
    <name evidence="12" type="primary">LOC108836355</name>
</gene>
<dbReference type="GeneID" id="108836355"/>
<dbReference type="GO" id="GO:1903425">
    <property type="term" value="F:fluoride transmembrane transporter activity"/>
    <property type="evidence" value="ECO:0007669"/>
    <property type="project" value="TreeGrafter"/>
</dbReference>
<feature type="transmembrane region" description="Helical" evidence="10">
    <location>
        <begin position="339"/>
        <end position="356"/>
    </location>
</feature>
<comment type="catalytic activity">
    <reaction evidence="8">
        <text>fluoride(in) = fluoride(out)</text>
        <dbReference type="Rhea" id="RHEA:76159"/>
        <dbReference type="ChEBI" id="CHEBI:17051"/>
    </reaction>
    <physiologicalReaction direction="left-to-right" evidence="8">
        <dbReference type="Rhea" id="RHEA:76160"/>
    </physiologicalReaction>
</comment>
<feature type="transmembrane region" description="Helical" evidence="10">
    <location>
        <begin position="301"/>
        <end position="327"/>
    </location>
</feature>
<evidence type="ECO:0000256" key="6">
    <source>
        <dbReference type="ARBA" id="ARBA00023136"/>
    </source>
</evidence>
<proteinExistence type="inferred from homology"/>
<evidence type="ECO:0000256" key="3">
    <source>
        <dbReference type="ARBA" id="ARBA00022475"/>
    </source>
</evidence>
<feature type="transmembrane region" description="Helical" evidence="10">
    <location>
        <begin position="178"/>
        <end position="199"/>
    </location>
</feature>
<evidence type="ECO:0000256" key="9">
    <source>
        <dbReference type="SAM" id="MobiDB-lite"/>
    </source>
</evidence>
<dbReference type="GO" id="GO:0005886">
    <property type="term" value="C:plasma membrane"/>
    <property type="evidence" value="ECO:0007669"/>
    <property type="project" value="UniProtKB-SubCell"/>
</dbReference>
<name>A0A9W3DPN8_RAPSA</name>
<feature type="transmembrane region" description="Helical" evidence="10">
    <location>
        <begin position="407"/>
        <end position="429"/>
    </location>
</feature>
<feature type="transmembrane region" description="Helical" evidence="10">
    <location>
        <begin position="260"/>
        <end position="281"/>
    </location>
</feature>
<feature type="transmembrane region" description="Helical" evidence="10">
    <location>
        <begin position="441"/>
        <end position="466"/>
    </location>
</feature>
<dbReference type="Pfam" id="PF02537">
    <property type="entry name" value="CRCB"/>
    <property type="match status" value="2"/>
</dbReference>
<evidence type="ECO:0000256" key="8">
    <source>
        <dbReference type="ARBA" id="ARBA00035585"/>
    </source>
</evidence>
<feature type="transmembrane region" description="Helical" evidence="10">
    <location>
        <begin position="376"/>
        <end position="395"/>
    </location>
</feature>
<dbReference type="PANTHER" id="PTHR28259:SF1">
    <property type="entry name" value="FLUORIDE EXPORT PROTEIN 1-RELATED"/>
    <property type="match status" value="1"/>
</dbReference>
<feature type="transmembrane region" description="Helical" evidence="10">
    <location>
        <begin position="211"/>
        <end position="230"/>
    </location>
</feature>
<comment type="similarity">
    <text evidence="7">Belongs to the fluoride channel Fluc/FEX (TC 1.A.43) family.</text>
</comment>
<dbReference type="AlphaFoldDB" id="A0A9W3DPN8"/>
<feature type="region of interest" description="Disordered" evidence="9">
    <location>
        <begin position="1"/>
        <end position="29"/>
    </location>
</feature>
<feature type="compositionally biased region" description="Low complexity" evidence="9">
    <location>
        <begin position="109"/>
        <end position="123"/>
    </location>
</feature>
<protein>
    <submittedName>
        <fullName evidence="12">Fluoride export protein 1 isoform X1</fullName>
    </submittedName>
</protein>
<organism evidence="11 12">
    <name type="scientific">Raphanus sativus</name>
    <name type="common">Radish</name>
    <name type="synonym">Raphanus raphanistrum var. sativus</name>
    <dbReference type="NCBI Taxonomy" id="3726"/>
    <lineage>
        <taxon>Eukaryota</taxon>
        <taxon>Viridiplantae</taxon>
        <taxon>Streptophyta</taxon>
        <taxon>Embryophyta</taxon>
        <taxon>Tracheophyta</taxon>
        <taxon>Spermatophyta</taxon>
        <taxon>Magnoliopsida</taxon>
        <taxon>eudicotyledons</taxon>
        <taxon>Gunneridae</taxon>
        <taxon>Pentapetalae</taxon>
        <taxon>rosids</taxon>
        <taxon>malvids</taxon>
        <taxon>Brassicales</taxon>
        <taxon>Brassicaceae</taxon>
        <taxon>Brassiceae</taxon>
        <taxon>Raphanus</taxon>
    </lineage>
</organism>